<reference evidence="6" key="1">
    <citation type="journal article" date="2022" name="Front. Microbiol.">
        <title>Genome-based taxonomic rearrangement of Oceanobacter-related bacteria including the description of Thalassolituus hydrocarbonoclasticus sp. nov. and Thalassolituus pacificus sp. nov. and emended description of the genus Thalassolituus.</title>
        <authorList>
            <person name="Dong C."/>
            <person name="Wei L."/>
            <person name="Wang J."/>
            <person name="Lai Q."/>
            <person name="Huang Z."/>
            <person name="Shao Z."/>
        </authorList>
    </citation>
    <scope>NUCLEOTIDE SEQUENCE</scope>
    <source>
        <strain evidence="6">59MF3M-4</strain>
    </source>
</reference>
<keyword evidence="3 4" id="KW-0786">Thiamine pyrophosphate</keyword>
<dbReference type="SUPFAM" id="SSF52518">
    <property type="entry name" value="Thiamin diphosphate-binding fold (THDP-binding)"/>
    <property type="match status" value="1"/>
</dbReference>
<keyword evidence="2 4" id="KW-0560">Oxidoreductase</keyword>
<comment type="function">
    <text evidence="4">The pyruvate dehydrogenase complex catalyzes the overall conversion of pyruvate to acetyl-CoA and CO(2). It contains multiple copies of three enzymatic components: pyruvate dehydrogenase (E1), dihydrolipoamide acetyltransferase (E2) and lipoamide dehydrogenase (E3).</text>
</comment>
<dbReference type="GO" id="GO:0009083">
    <property type="term" value="P:branched-chain amino acid catabolic process"/>
    <property type="evidence" value="ECO:0007669"/>
    <property type="project" value="TreeGrafter"/>
</dbReference>
<dbReference type="RefSeq" id="WP_260975668.1">
    <property type="nucleotide sequence ID" value="NZ_JAOANI010000014.1"/>
</dbReference>
<keyword evidence="7" id="KW-1185">Reference proteome</keyword>
<sequence length="359" mass="39033">MADIPAIDPGAMVQYLGCDGVPVGDVPLWAREFEPLLRAYEWMMLTRLFDQKAVALQRTGQLGTFPSSVGQEAIGVACGLALEAEDVFVPYYRDHATQLIRGAAMHDLLLYWGGDERGSHAGPAQDLPVCVPIASQCGHAVGIAAALKIRQQPQAVLCTLGDGATSKGDFLEALNLAGTWHLPVVFVINNNQWAISVPRAAQCGAPTLAQKGWGAGIHSVQVDGNDIIAMLDVVTVALERARHRKGPTLIEAVSYRLGDHTTADDASRYRTDDEVKAAWSREPLLRLRQFLTSQGAWSEAMDAHWQDHCQTVVSKAVEQYLATPAQAAEAMFDHLYAEWPPALDEQLDVFAARMAAREV</sequence>
<dbReference type="InterPro" id="IPR029061">
    <property type="entry name" value="THDP-binding"/>
</dbReference>
<proteinExistence type="predicted"/>
<comment type="caution">
    <text evidence="6">The sequence shown here is derived from an EMBL/GenBank/DDBJ whole genome shotgun (WGS) entry which is preliminary data.</text>
</comment>
<evidence type="ECO:0000313" key="7">
    <source>
        <dbReference type="Proteomes" id="UP001147830"/>
    </source>
</evidence>
<reference evidence="6" key="2">
    <citation type="submission" date="2022-08" db="EMBL/GenBank/DDBJ databases">
        <authorList>
            <person name="Dong C."/>
        </authorList>
    </citation>
    <scope>NUCLEOTIDE SEQUENCE</scope>
    <source>
        <strain evidence="6">59MF3M-4</strain>
    </source>
</reference>
<dbReference type="Pfam" id="PF00676">
    <property type="entry name" value="E1_dh"/>
    <property type="match status" value="1"/>
</dbReference>
<dbReference type="EMBL" id="JAOANI010000014">
    <property type="protein sequence ID" value="MCT7358784.1"/>
    <property type="molecule type" value="Genomic_DNA"/>
</dbReference>
<dbReference type="InterPro" id="IPR017596">
    <property type="entry name" value="PdhA/BkdA"/>
</dbReference>
<dbReference type="EC" id="1.2.4.1" evidence="4"/>
<evidence type="ECO:0000259" key="5">
    <source>
        <dbReference type="Pfam" id="PF00676"/>
    </source>
</evidence>
<dbReference type="GO" id="GO:0004739">
    <property type="term" value="F:pyruvate dehydrogenase (acetyl-transferring) activity"/>
    <property type="evidence" value="ECO:0007669"/>
    <property type="project" value="UniProtKB-UniRule"/>
</dbReference>
<gene>
    <name evidence="6" type="primary">pdhA</name>
    <name evidence="6" type="ORF">NYR02_07105</name>
</gene>
<evidence type="ECO:0000256" key="3">
    <source>
        <dbReference type="ARBA" id="ARBA00023052"/>
    </source>
</evidence>
<dbReference type="PANTHER" id="PTHR43380">
    <property type="entry name" value="2-OXOISOVALERATE DEHYDROGENASE SUBUNIT ALPHA, MITOCHONDRIAL"/>
    <property type="match status" value="1"/>
</dbReference>
<dbReference type="NCBIfam" id="TIGR03181">
    <property type="entry name" value="PDH_E1_alph_x"/>
    <property type="match status" value="1"/>
</dbReference>
<dbReference type="CDD" id="cd02000">
    <property type="entry name" value="TPP_E1_PDC_ADC_BCADC"/>
    <property type="match status" value="1"/>
</dbReference>
<evidence type="ECO:0000256" key="2">
    <source>
        <dbReference type="ARBA" id="ARBA00023002"/>
    </source>
</evidence>
<organism evidence="6 7">
    <name type="scientific">Thalassolituus pacificus</name>
    <dbReference type="NCBI Taxonomy" id="2975440"/>
    <lineage>
        <taxon>Bacteria</taxon>
        <taxon>Pseudomonadati</taxon>
        <taxon>Pseudomonadota</taxon>
        <taxon>Gammaproteobacteria</taxon>
        <taxon>Oceanospirillales</taxon>
        <taxon>Oceanospirillaceae</taxon>
        <taxon>Thalassolituus</taxon>
    </lineage>
</organism>
<evidence type="ECO:0000256" key="4">
    <source>
        <dbReference type="RuleBase" id="RU366007"/>
    </source>
</evidence>
<comment type="catalytic activity">
    <reaction evidence="4">
        <text>N(6)-[(R)-lipoyl]-L-lysyl-[protein] + pyruvate + H(+) = N(6)-[(R)-S(8)-acetyldihydrolipoyl]-L-lysyl-[protein] + CO2</text>
        <dbReference type="Rhea" id="RHEA:19189"/>
        <dbReference type="Rhea" id="RHEA-COMP:10474"/>
        <dbReference type="Rhea" id="RHEA-COMP:10478"/>
        <dbReference type="ChEBI" id="CHEBI:15361"/>
        <dbReference type="ChEBI" id="CHEBI:15378"/>
        <dbReference type="ChEBI" id="CHEBI:16526"/>
        <dbReference type="ChEBI" id="CHEBI:83099"/>
        <dbReference type="ChEBI" id="CHEBI:83111"/>
        <dbReference type="EC" id="1.2.4.1"/>
    </reaction>
</comment>
<comment type="cofactor">
    <cofactor evidence="1 4">
        <name>thiamine diphosphate</name>
        <dbReference type="ChEBI" id="CHEBI:58937"/>
    </cofactor>
</comment>
<dbReference type="AlphaFoldDB" id="A0A9X2WEH6"/>
<dbReference type="Gene3D" id="3.40.50.970">
    <property type="match status" value="1"/>
</dbReference>
<name>A0A9X2WEH6_9GAMM</name>
<dbReference type="InterPro" id="IPR001017">
    <property type="entry name" value="DH_E1"/>
</dbReference>
<comment type="subunit">
    <text evidence="4">Heterodimer of an alpha and a beta chain.</text>
</comment>
<protein>
    <recommendedName>
        <fullName evidence="4">Pyruvate dehydrogenase E1 component subunit alpha</fullName>
        <ecNumber evidence="4">1.2.4.1</ecNumber>
    </recommendedName>
</protein>
<dbReference type="PANTHER" id="PTHR43380:SF1">
    <property type="entry name" value="2-OXOISOVALERATE DEHYDROGENASE SUBUNIT ALPHA, MITOCHONDRIAL"/>
    <property type="match status" value="1"/>
</dbReference>
<dbReference type="InterPro" id="IPR050771">
    <property type="entry name" value="Alpha-ketoacid_DH_E1_comp"/>
</dbReference>
<evidence type="ECO:0000256" key="1">
    <source>
        <dbReference type="ARBA" id="ARBA00001964"/>
    </source>
</evidence>
<evidence type="ECO:0000313" key="6">
    <source>
        <dbReference type="EMBL" id="MCT7358784.1"/>
    </source>
</evidence>
<accession>A0A9X2WEH6</accession>
<feature type="domain" description="Dehydrogenase E1 component" evidence="5">
    <location>
        <begin position="41"/>
        <end position="326"/>
    </location>
</feature>
<dbReference type="Proteomes" id="UP001147830">
    <property type="component" value="Unassembled WGS sequence"/>
</dbReference>
<keyword evidence="4 6" id="KW-0670">Pyruvate</keyword>